<evidence type="ECO:0000313" key="1">
    <source>
        <dbReference type="EMBL" id="MCU6747515.1"/>
    </source>
</evidence>
<gene>
    <name evidence="1" type="ORF">OCV51_07575</name>
</gene>
<dbReference type="RefSeq" id="WP_162858227.1">
    <property type="nucleotide sequence ID" value="NZ_JAOQJX010000009.1"/>
</dbReference>
<organism evidence="1 2">
    <name type="scientific">Faecalicatena acetigenes</name>
    <dbReference type="NCBI Taxonomy" id="2981790"/>
    <lineage>
        <taxon>Bacteria</taxon>
        <taxon>Bacillati</taxon>
        <taxon>Bacillota</taxon>
        <taxon>Clostridia</taxon>
        <taxon>Lachnospirales</taxon>
        <taxon>Lachnospiraceae</taxon>
        <taxon>Faecalicatena</taxon>
    </lineage>
</organism>
<dbReference type="EMBL" id="JAOQJX010000009">
    <property type="protein sequence ID" value="MCU6747515.1"/>
    <property type="molecule type" value="Genomic_DNA"/>
</dbReference>
<protein>
    <submittedName>
        <fullName evidence="1">Uncharacterized protein</fullName>
    </submittedName>
</protein>
<proteinExistence type="predicted"/>
<evidence type="ECO:0000313" key="2">
    <source>
        <dbReference type="Proteomes" id="UP001652394"/>
    </source>
</evidence>
<keyword evidence="2" id="KW-1185">Reference proteome</keyword>
<comment type="caution">
    <text evidence="1">The sequence shown here is derived from an EMBL/GenBank/DDBJ whole genome shotgun (WGS) entry which is preliminary data.</text>
</comment>
<dbReference type="Proteomes" id="UP001652394">
    <property type="component" value="Unassembled WGS sequence"/>
</dbReference>
<accession>A0ABT2TB83</accession>
<name>A0ABT2TB83_9FIRM</name>
<reference evidence="1 2" key="1">
    <citation type="journal article" date="2021" name="ISME Commun">
        <title>Automated analysis of genomic sequences facilitates high-throughput and comprehensive description of bacteria.</title>
        <authorList>
            <person name="Hitch T.C.A."/>
        </authorList>
    </citation>
    <scope>NUCLEOTIDE SEQUENCE [LARGE SCALE GENOMIC DNA]</scope>
    <source>
        <strain evidence="1 2">H2_18</strain>
    </source>
</reference>
<sequence>MDSNLISRIKKYSPVAKEKKIHVQHYGVEEYLKKLGLKEKCESGKSRVFK</sequence>